<keyword evidence="5" id="KW-1185">Reference proteome</keyword>
<dbReference type="GO" id="GO:0006508">
    <property type="term" value="P:proteolysis"/>
    <property type="evidence" value="ECO:0007669"/>
    <property type="project" value="UniProtKB-KW"/>
</dbReference>
<dbReference type="GO" id="GO:0008233">
    <property type="term" value="F:peptidase activity"/>
    <property type="evidence" value="ECO:0007669"/>
    <property type="project" value="UniProtKB-KW"/>
</dbReference>
<dbReference type="AlphaFoldDB" id="A0AAX2ZEN2"/>
<name>A0AAX2ZEN2_9FIRM</name>
<dbReference type="EMBL" id="CP081135">
    <property type="protein sequence ID" value="UEL46857.1"/>
    <property type="molecule type" value="Genomic_DNA"/>
</dbReference>
<proteinExistence type="inferred from homology"/>
<dbReference type="RefSeq" id="WP_228415530.1">
    <property type="nucleotide sequence ID" value="NZ_CP081135.1"/>
</dbReference>
<keyword evidence="2" id="KW-0378">Hydrolase</keyword>
<organism evidence="4 5">
    <name type="scientific">Terrisporobacter hibernicus</name>
    <dbReference type="NCBI Taxonomy" id="2813371"/>
    <lineage>
        <taxon>Bacteria</taxon>
        <taxon>Bacillati</taxon>
        <taxon>Bacillota</taxon>
        <taxon>Clostridia</taxon>
        <taxon>Peptostreptococcales</taxon>
        <taxon>Peptostreptococcaceae</taxon>
        <taxon>Terrisporobacter</taxon>
    </lineage>
</organism>
<evidence type="ECO:0000256" key="3">
    <source>
        <dbReference type="ARBA" id="ARBA00038374"/>
    </source>
</evidence>
<dbReference type="PANTHER" id="PTHR30217">
    <property type="entry name" value="PEPTIDASE U32 FAMILY"/>
    <property type="match status" value="1"/>
</dbReference>
<dbReference type="InterPro" id="IPR001539">
    <property type="entry name" value="Peptidase_U32"/>
</dbReference>
<sequence length="309" mass="35617">MLNLELSSFAKDLAGLKVALESGADSVYIGGQTFGMDTISNKFSKEELEEGIKFAHERNKKVYVTISLLPHNNDFVKLEEYLLKLNDIKVDGLILCEPGTLEIVRKVTPNMKVHMGIQANIYNYETARFYYDLGVKRVVIAKELALKDIIEIRKNAPLDLEIEAFVHGSMVMSYSGRRLLSNYMTSKDAGKYDEEKHYNLVEEKRPGQYCPIYEDEGGTIFYGARDLCMIEFIPELIKSGVTTLTIEGHLKSNEYTEEVIKIYRKAIDEFINNPDNWQFDKNWLEELKNIDHRDLTTGFYLEENIDYTK</sequence>
<reference evidence="4 5" key="1">
    <citation type="journal article" date="2023" name="Int. J. Syst. Evol. Microbiol.">
        <title>Terrisporobacter hibernicus sp. nov., isolated from bovine faeces in Northern Ireland.</title>
        <authorList>
            <person name="Mitchell M."/>
            <person name="Nguyen S.V."/>
            <person name="Connor M."/>
            <person name="Fairley D.J."/>
            <person name="Donoghue O."/>
            <person name="Marshall H."/>
            <person name="Koolman L."/>
            <person name="McMullan G."/>
            <person name="Schaffer K.E."/>
            <person name="McGrath J.W."/>
            <person name="Fanning S."/>
        </authorList>
    </citation>
    <scope>NUCLEOTIDE SEQUENCE [LARGE SCALE GENOMIC DNA]</scope>
    <source>
        <strain evidence="4 5">MCA3</strain>
    </source>
</reference>
<dbReference type="InterPro" id="IPR011060">
    <property type="entry name" value="RibuloseP-bd_barrel"/>
</dbReference>
<gene>
    <name evidence="4" type="ORF">JW646_14610</name>
</gene>
<accession>A0AAX2ZEN2</accession>
<dbReference type="Pfam" id="PF01136">
    <property type="entry name" value="Peptidase_U32"/>
    <property type="match status" value="1"/>
</dbReference>
<protein>
    <submittedName>
        <fullName evidence="4">U32 family peptidase</fullName>
    </submittedName>
</protein>
<evidence type="ECO:0000313" key="4">
    <source>
        <dbReference type="EMBL" id="UEL46857.1"/>
    </source>
</evidence>
<dbReference type="SUPFAM" id="SSF51366">
    <property type="entry name" value="Ribulose-phoshate binding barrel"/>
    <property type="match status" value="1"/>
</dbReference>
<comment type="similarity">
    <text evidence="3">Belongs to the peptidase U32 family.</text>
</comment>
<evidence type="ECO:0000313" key="5">
    <source>
        <dbReference type="Proteomes" id="UP001198983"/>
    </source>
</evidence>
<evidence type="ECO:0000256" key="1">
    <source>
        <dbReference type="ARBA" id="ARBA00022670"/>
    </source>
</evidence>
<dbReference type="KEGG" id="tem:JW646_14610"/>
<keyword evidence="1" id="KW-0645">Protease</keyword>
<dbReference type="PANTHER" id="PTHR30217:SF6">
    <property type="entry name" value="TRNA HYDROXYLATION PROTEIN P"/>
    <property type="match status" value="1"/>
</dbReference>
<evidence type="ECO:0000256" key="2">
    <source>
        <dbReference type="ARBA" id="ARBA00022801"/>
    </source>
</evidence>
<dbReference type="InterPro" id="IPR051454">
    <property type="entry name" value="RNA/ubiquinone_mod_enzymes"/>
</dbReference>
<dbReference type="Proteomes" id="UP001198983">
    <property type="component" value="Chromosome"/>
</dbReference>